<dbReference type="Gene3D" id="3.40.50.300">
    <property type="entry name" value="P-loop containing nucleotide triphosphate hydrolases"/>
    <property type="match status" value="2"/>
</dbReference>
<organism evidence="12 13">
    <name type="scientific">Saprolegnia parasitica (strain CBS 223.65)</name>
    <dbReference type="NCBI Taxonomy" id="695850"/>
    <lineage>
        <taxon>Eukaryota</taxon>
        <taxon>Sar</taxon>
        <taxon>Stramenopiles</taxon>
        <taxon>Oomycota</taxon>
        <taxon>Saprolegniomycetes</taxon>
        <taxon>Saprolegniales</taxon>
        <taxon>Saprolegniaceae</taxon>
        <taxon>Saprolegnia</taxon>
    </lineage>
</organism>
<dbReference type="OMA" id="WAFQSWV"/>
<dbReference type="GO" id="GO:0090374">
    <property type="term" value="P:oligopeptide export from mitochondrion"/>
    <property type="evidence" value="ECO:0007669"/>
    <property type="project" value="TreeGrafter"/>
</dbReference>
<evidence type="ECO:0000259" key="10">
    <source>
        <dbReference type="PROSITE" id="PS50893"/>
    </source>
</evidence>
<dbReference type="InterPro" id="IPR003593">
    <property type="entry name" value="AAA+_ATPase"/>
</dbReference>
<feature type="transmembrane region" description="Helical" evidence="9">
    <location>
        <begin position="96"/>
        <end position="119"/>
    </location>
</feature>
<evidence type="ECO:0000256" key="3">
    <source>
        <dbReference type="ARBA" id="ARBA00022448"/>
    </source>
</evidence>
<dbReference type="SUPFAM" id="SSF52540">
    <property type="entry name" value="P-loop containing nucleoside triphosphate hydrolases"/>
    <property type="match status" value="2"/>
</dbReference>
<keyword evidence="5" id="KW-0547">Nucleotide-binding</keyword>
<feature type="transmembrane region" description="Helical" evidence="9">
    <location>
        <begin position="693"/>
        <end position="715"/>
    </location>
</feature>
<keyword evidence="3" id="KW-0813">Transport</keyword>
<dbReference type="GO" id="GO:0016887">
    <property type="term" value="F:ATP hydrolysis activity"/>
    <property type="evidence" value="ECO:0007669"/>
    <property type="project" value="InterPro"/>
</dbReference>
<feature type="transmembrane region" description="Helical" evidence="9">
    <location>
        <begin position="173"/>
        <end position="189"/>
    </location>
</feature>
<dbReference type="GO" id="GO:0015421">
    <property type="term" value="F:ABC-type oligopeptide transporter activity"/>
    <property type="evidence" value="ECO:0007669"/>
    <property type="project" value="TreeGrafter"/>
</dbReference>
<dbReference type="SMART" id="SM00382">
    <property type="entry name" value="AAA"/>
    <property type="match status" value="2"/>
</dbReference>
<dbReference type="InterPro" id="IPR027417">
    <property type="entry name" value="P-loop_NTPase"/>
</dbReference>
<feature type="transmembrane region" description="Helical" evidence="9">
    <location>
        <begin position="274"/>
        <end position="297"/>
    </location>
</feature>
<sequence>MADHHETDGGTTKYDLVATPKGDAKVDVATPAEPEQKFSFLSLYRYGNGSDAALIGVGLLMSIVNGGTFPFMAILFGDALNDFSTNNQSAVNDTALNFLILAFVLLLSGYGSYACFAISAERQMRSLRREVLKHIMYQDMAWYDQRDASELASRISGDTVKIKEGMGEKLGEAFRFIFQFIVGYAIGFYKGWNLSLAMCAVMPMCAVSLTWLIKRLRESTARSQQVYAAAGAVAEETIGAMRTVASLNGEPRAVKKYGENVQNAEVETLNLAKFVSFSIGWFFMSMWLTYAIGLWYGGYLVKDQSGTVNTPGDVFSAFYGILMGTMSLAQISPNISAVASAKGAAAELFKILARPSKIDAANTDGVVPDTCFGTVEARDLVFSYPTRPDDIVLRGYSLTIEQGQTVALVGSSGSGKSTLVALLERFYEPTSGQILLDGRDISSLQLKWLRSQIGLVSQEPVLFATTILENIAAGGDNISKDEVIAAAKLANAHDFIMSLPSQYDTMCGEKGTTLSGGQKQRVAIARALVRQPKILILDEATSALDNESERVVQAALNDLMEKTNMTTIVIAHRLSTIRKADKIIVLSKGLVVEEGTHATLMEMDDGLYRTLVELQDGTASTDSSDTDSPSHADRVSLALEVADVEKAELIRKYSSVSHHHINFDALPSASVESEMKEVSFRQIMELTKPQRKYLIVGFLACCIQGFSMPGVALIISNVMSTMQKNYKLYTETKKPEYLDTLYSDVRDQAVIFIGIAIAIFFVSYVQTYTFRYIGEKLTTRLRNMHFQALMRQDIGFFDMDGHTTGALTTDLSTHATKVVAIAGENQSRIVQTVFTFIAAMIISFGLGSWQLTLVMLCVLPLMVIATMFRSQQMKGQKVSDSLTLSGSVATEAIVNARTVTALGLQETLVAKYDEMLEQPMKEGVRESHINGIMNGFSTFSMFAVYALVFWYGNKLIQDGAITFEEMIRTLMAVMMAAQGMGQTAGWMGDTDSAKKAAKEIFAIVERQPIIDSSKVDEGITPNSVEGRIVFKDVHFHYPTRPNIKVLKHYDLTIEPGQTVAFCGPSGGGKSTVVALLERFYQQQAGSITLDGRELATLNLPWLRNQIGLVGQEPVLFVGTIAENIAGGLANADNVPDLQARVEAAAKMANAHNFISQFPDGYETQVGLKGEQLSGGQKQRIAIARAIMKNPSILLLDEATSALDSESEKVVQEALDKLLAAKGRTTIVIAHRLSTIRNADKICVVSGGRIAEQGTHDELMRLNGIYTHLASHNQI</sequence>
<feature type="transmembrane region" description="Helical" evidence="9">
    <location>
        <begin position="931"/>
        <end position="952"/>
    </location>
</feature>
<feature type="domain" description="ABC transporter" evidence="10">
    <location>
        <begin position="375"/>
        <end position="613"/>
    </location>
</feature>
<dbReference type="GO" id="GO:0005524">
    <property type="term" value="F:ATP binding"/>
    <property type="evidence" value="ECO:0007669"/>
    <property type="project" value="UniProtKB-KW"/>
</dbReference>
<feature type="transmembrane region" description="Helical" evidence="9">
    <location>
        <begin position="317"/>
        <end position="341"/>
    </location>
</feature>
<dbReference type="OrthoDB" id="6500128at2759"/>
<keyword evidence="7 9" id="KW-1133">Transmembrane helix</keyword>
<dbReference type="AlphaFoldDB" id="A0A067CWY2"/>
<accession>A0A067CWY2</accession>
<feature type="domain" description="ABC transporter" evidence="10">
    <location>
        <begin position="1028"/>
        <end position="1271"/>
    </location>
</feature>
<dbReference type="CDD" id="cd18578">
    <property type="entry name" value="ABC_6TM_Pgp_ABCB1_D2_like"/>
    <property type="match status" value="1"/>
</dbReference>
<evidence type="ECO:0000256" key="4">
    <source>
        <dbReference type="ARBA" id="ARBA00022692"/>
    </source>
</evidence>
<evidence type="ECO:0000259" key="11">
    <source>
        <dbReference type="PROSITE" id="PS50929"/>
    </source>
</evidence>
<keyword evidence="8 9" id="KW-0472">Membrane</keyword>
<evidence type="ECO:0000256" key="9">
    <source>
        <dbReference type="SAM" id="Phobius"/>
    </source>
</evidence>
<keyword evidence="13" id="KW-1185">Reference proteome</keyword>
<dbReference type="CDD" id="cd03249">
    <property type="entry name" value="ABC_MTABC3_MDL1_MDL2"/>
    <property type="match status" value="2"/>
</dbReference>
<dbReference type="GeneID" id="24124212"/>
<dbReference type="PROSITE" id="PS50929">
    <property type="entry name" value="ABC_TM1F"/>
    <property type="match status" value="2"/>
</dbReference>
<dbReference type="InterPro" id="IPR003439">
    <property type="entry name" value="ABC_transporter-like_ATP-bd"/>
</dbReference>
<dbReference type="KEGG" id="spar:SPRG_01631"/>
<name>A0A067CWY2_SAPPC</name>
<evidence type="ECO:0000256" key="1">
    <source>
        <dbReference type="ARBA" id="ARBA00004141"/>
    </source>
</evidence>
<dbReference type="InterPro" id="IPR036640">
    <property type="entry name" value="ABC1_TM_sf"/>
</dbReference>
<dbReference type="SUPFAM" id="SSF90123">
    <property type="entry name" value="ABC transporter transmembrane region"/>
    <property type="match status" value="2"/>
</dbReference>
<feature type="domain" description="ABC transmembrane type-1" evidence="11">
    <location>
        <begin position="57"/>
        <end position="340"/>
    </location>
</feature>
<dbReference type="STRING" id="695850.A0A067CWY2"/>
<feature type="transmembrane region" description="Helical" evidence="9">
    <location>
        <begin position="852"/>
        <end position="868"/>
    </location>
</feature>
<evidence type="ECO:0000313" key="13">
    <source>
        <dbReference type="Proteomes" id="UP000030745"/>
    </source>
</evidence>
<dbReference type="InterPro" id="IPR017871">
    <property type="entry name" value="ABC_transporter-like_CS"/>
</dbReference>
<dbReference type="RefSeq" id="XP_012195388.1">
    <property type="nucleotide sequence ID" value="XM_012339998.1"/>
</dbReference>
<dbReference type="PROSITE" id="PS50893">
    <property type="entry name" value="ABC_TRANSPORTER_2"/>
    <property type="match status" value="2"/>
</dbReference>
<dbReference type="PANTHER" id="PTHR43394">
    <property type="entry name" value="ATP-DEPENDENT PERMEASE MDL1, MITOCHONDRIAL"/>
    <property type="match status" value="1"/>
</dbReference>
<dbReference type="VEuPathDB" id="FungiDB:SPRG_01631"/>
<comment type="similarity">
    <text evidence="2">Belongs to the ABC transporter superfamily. ABCB family. Multidrug resistance exporter (TC 3.A.1.201) subfamily.</text>
</comment>
<dbReference type="CDD" id="cd18577">
    <property type="entry name" value="ABC_6TM_Pgp_ABCB1_D1_like"/>
    <property type="match status" value="1"/>
</dbReference>
<dbReference type="EMBL" id="KK583192">
    <property type="protein sequence ID" value="KDO33750.1"/>
    <property type="molecule type" value="Genomic_DNA"/>
</dbReference>
<gene>
    <name evidence="12" type="ORF">SPRG_01631</name>
</gene>
<feature type="transmembrane region" description="Helical" evidence="9">
    <location>
        <begin position="52"/>
        <end position="76"/>
    </location>
</feature>
<protein>
    <submittedName>
        <fullName evidence="12">Uncharacterized protein</fullName>
    </submittedName>
</protein>
<dbReference type="PROSITE" id="PS00211">
    <property type="entry name" value="ABC_TRANSPORTER_1"/>
    <property type="match status" value="2"/>
</dbReference>
<evidence type="ECO:0000256" key="5">
    <source>
        <dbReference type="ARBA" id="ARBA00022741"/>
    </source>
</evidence>
<evidence type="ECO:0000313" key="12">
    <source>
        <dbReference type="EMBL" id="KDO33750.1"/>
    </source>
</evidence>
<dbReference type="Gene3D" id="1.20.1560.10">
    <property type="entry name" value="ABC transporter type 1, transmembrane domain"/>
    <property type="match status" value="2"/>
</dbReference>
<dbReference type="GO" id="GO:0005743">
    <property type="term" value="C:mitochondrial inner membrane"/>
    <property type="evidence" value="ECO:0007669"/>
    <property type="project" value="TreeGrafter"/>
</dbReference>
<feature type="transmembrane region" description="Helical" evidence="9">
    <location>
        <begin position="829"/>
        <end position="846"/>
    </location>
</feature>
<evidence type="ECO:0000256" key="2">
    <source>
        <dbReference type="ARBA" id="ARBA00007577"/>
    </source>
</evidence>
<dbReference type="FunFam" id="3.40.50.300:FF:000205">
    <property type="entry name" value="ABC transporter B family member 4"/>
    <property type="match status" value="1"/>
</dbReference>
<keyword evidence="4 9" id="KW-0812">Transmembrane</keyword>
<comment type="subcellular location">
    <subcellularLocation>
        <location evidence="1">Membrane</location>
        <topology evidence="1">Multi-pass membrane protein</topology>
    </subcellularLocation>
</comment>
<dbReference type="Pfam" id="PF00664">
    <property type="entry name" value="ABC_membrane"/>
    <property type="match status" value="2"/>
</dbReference>
<evidence type="ECO:0000256" key="7">
    <source>
        <dbReference type="ARBA" id="ARBA00022989"/>
    </source>
</evidence>
<dbReference type="InterPro" id="IPR039421">
    <property type="entry name" value="Type_1_exporter"/>
</dbReference>
<evidence type="ECO:0000256" key="6">
    <source>
        <dbReference type="ARBA" id="ARBA00022840"/>
    </source>
</evidence>
<feature type="domain" description="ABC transmembrane type-1" evidence="11">
    <location>
        <begin position="695"/>
        <end position="992"/>
    </location>
</feature>
<dbReference type="Proteomes" id="UP000030745">
    <property type="component" value="Unassembled WGS sequence"/>
</dbReference>
<feature type="transmembrane region" description="Helical" evidence="9">
    <location>
        <begin position="749"/>
        <end position="774"/>
    </location>
</feature>
<evidence type="ECO:0000256" key="8">
    <source>
        <dbReference type="ARBA" id="ARBA00023136"/>
    </source>
</evidence>
<feature type="transmembrane region" description="Helical" evidence="9">
    <location>
        <begin position="195"/>
        <end position="213"/>
    </location>
</feature>
<proteinExistence type="inferred from homology"/>
<dbReference type="FunFam" id="3.40.50.300:FF:000251">
    <property type="entry name" value="ABC transporter B family member 19"/>
    <property type="match status" value="1"/>
</dbReference>
<dbReference type="PANTHER" id="PTHR43394:SF27">
    <property type="entry name" value="ATP-DEPENDENT TRANSLOCASE ABCB1-LIKE"/>
    <property type="match status" value="1"/>
</dbReference>
<reference evidence="12 13" key="1">
    <citation type="journal article" date="2013" name="PLoS Genet.">
        <title>Distinctive expansion of potential virulence genes in the genome of the oomycete fish pathogen Saprolegnia parasitica.</title>
        <authorList>
            <person name="Jiang R.H."/>
            <person name="de Bruijn I."/>
            <person name="Haas B.J."/>
            <person name="Belmonte R."/>
            <person name="Lobach L."/>
            <person name="Christie J."/>
            <person name="van den Ackerveken G."/>
            <person name="Bottin A."/>
            <person name="Bulone V."/>
            <person name="Diaz-Moreno S.M."/>
            <person name="Dumas B."/>
            <person name="Fan L."/>
            <person name="Gaulin E."/>
            <person name="Govers F."/>
            <person name="Grenville-Briggs L.J."/>
            <person name="Horner N.R."/>
            <person name="Levin J.Z."/>
            <person name="Mammella M."/>
            <person name="Meijer H.J."/>
            <person name="Morris P."/>
            <person name="Nusbaum C."/>
            <person name="Oome S."/>
            <person name="Phillips A.J."/>
            <person name="van Rooyen D."/>
            <person name="Rzeszutek E."/>
            <person name="Saraiva M."/>
            <person name="Secombes C.J."/>
            <person name="Seidl M.F."/>
            <person name="Snel B."/>
            <person name="Stassen J.H."/>
            <person name="Sykes S."/>
            <person name="Tripathy S."/>
            <person name="van den Berg H."/>
            <person name="Vega-Arreguin J.C."/>
            <person name="Wawra S."/>
            <person name="Young S.K."/>
            <person name="Zeng Q."/>
            <person name="Dieguez-Uribeondo J."/>
            <person name="Russ C."/>
            <person name="Tyler B.M."/>
            <person name="van West P."/>
        </authorList>
    </citation>
    <scope>NUCLEOTIDE SEQUENCE [LARGE SCALE GENOMIC DNA]</scope>
    <source>
        <strain evidence="12 13">CBS 223.65</strain>
    </source>
</reference>
<dbReference type="InterPro" id="IPR011527">
    <property type="entry name" value="ABC1_TM_dom"/>
</dbReference>
<dbReference type="Pfam" id="PF00005">
    <property type="entry name" value="ABC_tran"/>
    <property type="match status" value="2"/>
</dbReference>
<keyword evidence="6" id="KW-0067">ATP-binding</keyword>